<name>A0A077EQN1_9FLAO</name>
<reference evidence="1" key="1">
    <citation type="journal article" date="2013" name="Lancet">
        <title>First case of E anophelis outbreak in an intensive-care unit.</title>
        <authorList>
            <person name="Teo J."/>
            <person name="Tan S.Y."/>
            <person name="Tay M."/>
            <person name="Ding Y."/>
            <person name="Kjelleberg S."/>
            <person name="Givskov M."/>
            <person name="Lin R.T."/>
            <person name="Yang L."/>
        </authorList>
    </citation>
    <scope>NUCLEOTIDE SEQUENCE [LARGE SCALE GENOMIC DNA]</scope>
    <source>
        <strain evidence="1">NUHP1</strain>
    </source>
</reference>
<organism evidence="1 2">
    <name type="scientific">Elizabethkingia anophelis NUHP1</name>
    <dbReference type="NCBI Taxonomy" id="1338011"/>
    <lineage>
        <taxon>Bacteria</taxon>
        <taxon>Pseudomonadati</taxon>
        <taxon>Bacteroidota</taxon>
        <taxon>Flavobacteriia</taxon>
        <taxon>Flavobacteriales</taxon>
        <taxon>Weeksellaceae</taxon>
        <taxon>Elizabethkingia</taxon>
    </lineage>
</organism>
<dbReference type="KEGG" id="eao:BD94_4025"/>
<protein>
    <submittedName>
        <fullName evidence="1">Uncharacterized protein</fullName>
    </submittedName>
</protein>
<dbReference type="AlphaFoldDB" id="A0A077EQN1"/>
<evidence type="ECO:0000313" key="1">
    <source>
        <dbReference type="EMBL" id="AIL47800.1"/>
    </source>
</evidence>
<dbReference type="STRING" id="1338011.BD94_4025"/>
<proteinExistence type="predicted"/>
<sequence>MIDNFKIRFDSHELTEKYLKATGNYTQSFWVGKNDDEKNYPLKKKINNIELRVSAKQSFLGNSLHKYYNIHEFKESGEHNYNDFSYCDVLLALEKLNQDFRGLDLNGGYLQCLEFGFNLLVNKEPKFYLDNNFLLFEHKAPTINKGTNAMNYKKFEHNNLAWKVYDKKTQYGLKRNIIRVEIVFGARELKKLGIFTLNDLKKRENILLLYSRYIDSFRGFTITDSRFCRKDLSPEFICDLGNRLEPSYWKNKRGKNNLNRDKTKLMQMINEKNLNTTEIYFKKLIHAKFTELFYYSDCLSQVA</sequence>
<dbReference type="RefSeq" id="WP_024563885.1">
    <property type="nucleotide sequence ID" value="NZ_CP007547.1"/>
</dbReference>
<accession>A0A077EQN1</accession>
<evidence type="ECO:0000313" key="2">
    <source>
        <dbReference type="Proteomes" id="UP000028933"/>
    </source>
</evidence>
<dbReference type="EMBL" id="CP007547">
    <property type="protein sequence ID" value="AIL47800.1"/>
    <property type="molecule type" value="Genomic_DNA"/>
</dbReference>
<dbReference type="HOGENOM" id="CLU_917466_0_0_10"/>
<gene>
    <name evidence="1" type="ORF">BD94_4025</name>
</gene>
<dbReference type="Proteomes" id="UP000028933">
    <property type="component" value="Chromosome"/>
</dbReference>
<reference evidence="1" key="2">
    <citation type="journal article" date="2015" name="Genome Biol. Evol.">
        <title>Complete Genome Sequence and Transcriptomic Analysis of the Novel Pathogen Elizabethkingia anophelis in Response to Oxidative Stress.</title>
        <authorList>
            <person name="Li Y."/>
            <person name="Liu Y."/>
            <person name="Chew S.C."/>
            <person name="Tay M."/>
            <person name="Salido M.M."/>
            <person name="Teo J."/>
            <person name="Lauro F.M."/>
            <person name="Givskov M."/>
            <person name="Yang L."/>
        </authorList>
    </citation>
    <scope>NUCLEOTIDE SEQUENCE</scope>
    <source>
        <strain evidence="1">NUHP1</strain>
    </source>
</reference>
<dbReference type="eggNOG" id="ENOG5032C43">
    <property type="taxonomic scope" value="Bacteria"/>
</dbReference>